<dbReference type="Proteomes" id="UP000001819">
    <property type="component" value="Chromosome 2"/>
</dbReference>
<protein>
    <recommendedName>
        <fullName evidence="1">CCHC-type domain-containing protein</fullName>
    </recommendedName>
</protein>
<name>A0A6I8VPA7_DROPS</name>
<dbReference type="InParanoid" id="A0A6I8VPA7"/>
<sequence>MTNKNTCKPEQKLQEFECERLCSAQIHNQLSMRVKITGESFHEYILQMKRIAARGTTDTESVIQYIFDGLNLKTDYKYTLNGCSSYKQLREKYEIYERTLAVDGGLAPKQKDSQPFGKKSNFTKYERKQHCYNCGSQENLRKDCRAALKCFRCNQTGHMSQDVSLLKMLVFGKMSGIHLQASSSTLGGLGNNITRSAGQFTAEVEIDGMRLAHKFLVVADHAVGFKLLLGHDFISKFTMTTTPGGYKFSPLPGN</sequence>
<organism evidence="2 3">
    <name type="scientific">Drosophila pseudoobscura pseudoobscura</name>
    <name type="common">Fruit fly</name>
    <dbReference type="NCBI Taxonomy" id="46245"/>
    <lineage>
        <taxon>Eukaryota</taxon>
        <taxon>Metazoa</taxon>
        <taxon>Ecdysozoa</taxon>
        <taxon>Arthropoda</taxon>
        <taxon>Hexapoda</taxon>
        <taxon>Insecta</taxon>
        <taxon>Pterygota</taxon>
        <taxon>Neoptera</taxon>
        <taxon>Endopterygota</taxon>
        <taxon>Diptera</taxon>
        <taxon>Brachycera</taxon>
        <taxon>Muscomorpha</taxon>
        <taxon>Ephydroidea</taxon>
        <taxon>Drosophilidae</taxon>
        <taxon>Drosophila</taxon>
        <taxon>Sophophora</taxon>
    </lineage>
</organism>
<dbReference type="Gene3D" id="4.10.60.10">
    <property type="entry name" value="Zinc finger, CCHC-type"/>
    <property type="match status" value="1"/>
</dbReference>
<dbReference type="GO" id="GO:0008270">
    <property type="term" value="F:zinc ion binding"/>
    <property type="evidence" value="ECO:0007669"/>
    <property type="project" value="InterPro"/>
</dbReference>
<dbReference type="AlphaFoldDB" id="A0A6I8VPA7"/>
<dbReference type="RefSeq" id="XP_033232609.1">
    <property type="nucleotide sequence ID" value="XM_033376718.1"/>
</dbReference>
<proteinExistence type="predicted"/>
<dbReference type="GO" id="GO:0003676">
    <property type="term" value="F:nucleic acid binding"/>
    <property type="evidence" value="ECO:0007669"/>
    <property type="project" value="InterPro"/>
</dbReference>
<dbReference type="KEGG" id="dpo:117183299"/>
<reference evidence="3" key="2">
    <citation type="submission" date="2025-08" db="UniProtKB">
        <authorList>
            <consortium name="RefSeq"/>
        </authorList>
    </citation>
    <scope>IDENTIFICATION</scope>
    <source>
        <strain evidence="3">MV-25-SWS-2005</strain>
        <tissue evidence="3">Whole body</tissue>
    </source>
</reference>
<dbReference type="Pfam" id="PF00098">
    <property type="entry name" value="zf-CCHC"/>
    <property type="match status" value="1"/>
</dbReference>
<accession>A0A6I8VPA7</accession>
<dbReference type="SUPFAM" id="SSF57756">
    <property type="entry name" value="Retrovirus zinc finger-like domains"/>
    <property type="match status" value="1"/>
</dbReference>
<keyword evidence="2" id="KW-1185">Reference proteome</keyword>
<reference evidence="2" key="1">
    <citation type="submission" date="2024-06" db="UniProtKB">
        <authorList>
            <consortium name="RefSeq"/>
        </authorList>
    </citation>
    <scope>NUCLEOTIDE SEQUENCE [LARGE SCALE GENOMIC DNA]</scope>
    <source>
        <strain evidence="2">MV2-25</strain>
    </source>
</reference>
<evidence type="ECO:0000259" key="1">
    <source>
        <dbReference type="Pfam" id="PF00098"/>
    </source>
</evidence>
<gene>
    <name evidence="3" type="primary">LOC117183299</name>
</gene>
<feature type="domain" description="CCHC-type" evidence="1">
    <location>
        <begin position="149"/>
        <end position="162"/>
    </location>
</feature>
<evidence type="ECO:0000313" key="3">
    <source>
        <dbReference type="RefSeq" id="XP_033232609.1"/>
    </source>
</evidence>
<dbReference type="InterPro" id="IPR036875">
    <property type="entry name" value="Znf_CCHC_sf"/>
</dbReference>
<evidence type="ECO:0000313" key="2">
    <source>
        <dbReference type="Proteomes" id="UP000001819"/>
    </source>
</evidence>
<dbReference type="InterPro" id="IPR001878">
    <property type="entry name" value="Znf_CCHC"/>
</dbReference>